<dbReference type="Gene3D" id="3.40.50.1820">
    <property type="entry name" value="alpha/beta hydrolase"/>
    <property type="match status" value="1"/>
</dbReference>
<reference evidence="3 4" key="1">
    <citation type="submission" date="2024-07" db="EMBL/GenBank/DDBJ databases">
        <title>Draft sequence of the Neodothiora populina.</title>
        <authorList>
            <person name="Drown D.D."/>
            <person name="Schuette U.S."/>
            <person name="Buechlein A.B."/>
            <person name="Rusch D.R."/>
            <person name="Winton L.W."/>
            <person name="Adams G.A."/>
        </authorList>
    </citation>
    <scope>NUCLEOTIDE SEQUENCE [LARGE SCALE GENOMIC DNA]</scope>
    <source>
        <strain evidence="3 4">CPC 39397</strain>
    </source>
</reference>
<dbReference type="PANTHER" id="PTHR11247:SF8">
    <property type="entry name" value="PALMITOYL-PROTEIN THIOESTERASE 1"/>
    <property type="match status" value="1"/>
</dbReference>
<sequence length="374" mass="41721">MKRSILAAVAATPSLASVIHTTSRNNYPASSSALTSVSASSTPLPLLIWHGLGDRYDADGIQEVAALANRTNPGTYVYPIRLAEDGSSDSRATFFGNMSEYIEQVCNDLSENPKLLFSQDGTKEPKKTIKANALGFSQGGQFLRALHQRCPILHLSTLMTFGSQHSGINQFQACAPLDFLCKGALSAAKSNAFSAWAQSHVVPAQYYRTINETTGEASDEFLEGSRFLADVNNERALKSQVYKDKIAGLDRFVMYVFENDTTVLPKESGWFAEVNVTDNKVTPLRQRKLYTEDWLGLKTLDEKKKDALVFRTVPGGHMNIDEDMLESAFKEFFGAKKEDEDEDEDEDEKWKEQVHDQEASERVHLTTQEQQILR</sequence>
<dbReference type="SUPFAM" id="SSF53474">
    <property type="entry name" value="alpha/beta-Hydrolases"/>
    <property type="match status" value="1"/>
</dbReference>
<feature type="compositionally biased region" description="Polar residues" evidence="2">
    <location>
        <begin position="365"/>
        <end position="374"/>
    </location>
</feature>
<gene>
    <name evidence="3" type="ORF">AAFC00_002342</name>
</gene>
<protein>
    <recommendedName>
        <fullName evidence="5">Palmitoyl-protein thioesterase 1</fullName>
    </recommendedName>
</protein>
<accession>A0ABR3PH45</accession>
<feature type="region of interest" description="Disordered" evidence="2">
    <location>
        <begin position="336"/>
        <end position="374"/>
    </location>
</feature>
<dbReference type="RefSeq" id="XP_069201736.1">
    <property type="nucleotide sequence ID" value="XM_069341645.1"/>
</dbReference>
<evidence type="ECO:0000256" key="1">
    <source>
        <dbReference type="ARBA" id="ARBA00022801"/>
    </source>
</evidence>
<dbReference type="Proteomes" id="UP001562354">
    <property type="component" value="Unassembled WGS sequence"/>
</dbReference>
<dbReference type="GeneID" id="95976044"/>
<keyword evidence="1" id="KW-0378">Hydrolase</keyword>
<feature type="compositionally biased region" description="Basic and acidic residues" evidence="2">
    <location>
        <begin position="348"/>
        <end position="364"/>
    </location>
</feature>
<comment type="caution">
    <text evidence="3">The sequence shown here is derived from an EMBL/GenBank/DDBJ whole genome shotgun (WGS) entry which is preliminary data.</text>
</comment>
<evidence type="ECO:0000256" key="2">
    <source>
        <dbReference type="SAM" id="MobiDB-lite"/>
    </source>
</evidence>
<dbReference type="InterPro" id="IPR029058">
    <property type="entry name" value="AB_hydrolase_fold"/>
</dbReference>
<evidence type="ECO:0000313" key="3">
    <source>
        <dbReference type="EMBL" id="KAL1305463.1"/>
    </source>
</evidence>
<dbReference type="Pfam" id="PF02089">
    <property type="entry name" value="Palm_thioest"/>
    <property type="match status" value="1"/>
</dbReference>
<evidence type="ECO:0008006" key="5">
    <source>
        <dbReference type="Google" id="ProtNLM"/>
    </source>
</evidence>
<dbReference type="EMBL" id="JBFMKM010000007">
    <property type="protein sequence ID" value="KAL1305463.1"/>
    <property type="molecule type" value="Genomic_DNA"/>
</dbReference>
<proteinExistence type="predicted"/>
<name>A0ABR3PH45_9PEZI</name>
<keyword evidence="4" id="KW-1185">Reference proteome</keyword>
<evidence type="ECO:0000313" key="4">
    <source>
        <dbReference type="Proteomes" id="UP001562354"/>
    </source>
</evidence>
<organism evidence="3 4">
    <name type="scientific">Neodothiora populina</name>
    <dbReference type="NCBI Taxonomy" id="2781224"/>
    <lineage>
        <taxon>Eukaryota</taxon>
        <taxon>Fungi</taxon>
        <taxon>Dikarya</taxon>
        <taxon>Ascomycota</taxon>
        <taxon>Pezizomycotina</taxon>
        <taxon>Dothideomycetes</taxon>
        <taxon>Dothideomycetidae</taxon>
        <taxon>Dothideales</taxon>
        <taxon>Dothioraceae</taxon>
        <taxon>Neodothiora</taxon>
    </lineage>
</organism>
<dbReference type="PANTHER" id="PTHR11247">
    <property type="entry name" value="PALMITOYL-PROTEIN THIOESTERASE/DOLICHYLDIPHOSPHATASE 1"/>
    <property type="match status" value="1"/>
</dbReference>